<reference evidence="2 3" key="1">
    <citation type="journal article" date="2017" name="Genome Biol. Evol.">
        <title>Population Structure and Local Adaptation of MAC Lung Disease Agent Mycobacterium avium subsp. hominissuis.</title>
        <authorList>
            <person name="Yano H."/>
            <person name="Iwamoto T."/>
            <person name="Nishiuchi Y."/>
            <person name="Nakajima C."/>
            <person name="Starkova D.A."/>
            <person name="Mokrousov I."/>
            <person name="Narvskaya O."/>
            <person name="Yoshida S."/>
            <person name="Arikawa K."/>
            <person name="Nakanishi N."/>
            <person name="Osaki K."/>
            <person name="Nakagawa I."/>
            <person name="Ato M."/>
            <person name="Suzuki Y."/>
            <person name="Maruyama F."/>
        </authorList>
    </citation>
    <scope>NUCLEOTIDE SEQUENCE [LARGE SCALE GENOMIC DNA]</scope>
    <source>
        <strain evidence="2 3">OCU466</strain>
    </source>
</reference>
<keyword evidence="1" id="KW-1133">Transmembrane helix</keyword>
<dbReference type="RefSeq" id="WP_084024926.1">
    <property type="nucleotide sequence ID" value="NZ_BDNJ01000053.1"/>
</dbReference>
<sequence length="157" mass="17387">MPTDLLRYISGPTPYPMLWALIAAALITALIGWYAGVYVWTLSPTTLRKIRGLSILHRRLLARRFARSVTATTSRYRAGSITPAQACTAYSRTLRSFLHVATGQRAQYMHTEDLAGGVLAPAAPLIAALNDARFTPTAHVDVERFDLAVKEMIRSWT</sequence>
<name>A0A2A3LCU5_MYCAV</name>
<protein>
    <recommendedName>
        <fullName evidence="4">DUF4129 domain-containing protein</fullName>
    </recommendedName>
</protein>
<gene>
    <name evidence="2" type="ORF">XV03_04105</name>
</gene>
<keyword evidence="1" id="KW-0472">Membrane</keyword>
<accession>A0A2A3LCU5</accession>
<proteinExistence type="predicted"/>
<organism evidence="2 3">
    <name type="scientific">Mycobacterium avium subsp. hominissuis</name>
    <dbReference type="NCBI Taxonomy" id="439334"/>
    <lineage>
        <taxon>Bacteria</taxon>
        <taxon>Bacillati</taxon>
        <taxon>Actinomycetota</taxon>
        <taxon>Actinomycetes</taxon>
        <taxon>Mycobacteriales</taxon>
        <taxon>Mycobacteriaceae</taxon>
        <taxon>Mycobacterium</taxon>
        <taxon>Mycobacterium avium complex (MAC)</taxon>
    </lineage>
</organism>
<dbReference type="EMBL" id="LBGZ01000031">
    <property type="protein sequence ID" value="PBJ39045.1"/>
    <property type="molecule type" value="Genomic_DNA"/>
</dbReference>
<evidence type="ECO:0000313" key="3">
    <source>
        <dbReference type="Proteomes" id="UP000218842"/>
    </source>
</evidence>
<evidence type="ECO:0000313" key="2">
    <source>
        <dbReference type="EMBL" id="PBJ39045.1"/>
    </source>
</evidence>
<dbReference type="AlphaFoldDB" id="A0A2A3LCU5"/>
<keyword evidence="1" id="KW-0812">Transmembrane</keyword>
<evidence type="ECO:0000256" key="1">
    <source>
        <dbReference type="SAM" id="Phobius"/>
    </source>
</evidence>
<dbReference type="Proteomes" id="UP000218842">
    <property type="component" value="Unassembled WGS sequence"/>
</dbReference>
<evidence type="ECO:0008006" key="4">
    <source>
        <dbReference type="Google" id="ProtNLM"/>
    </source>
</evidence>
<feature type="transmembrane region" description="Helical" evidence="1">
    <location>
        <begin position="20"/>
        <end position="41"/>
    </location>
</feature>
<comment type="caution">
    <text evidence="2">The sequence shown here is derived from an EMBL/GenBank/DDBJ whole genome shotgun (WGS) entry which is preliminary data.</text>
</comment>